<name>A0A2S4PJM5_9PEZI</name>
<keyword evidence="2" id="KW-1185">Reference proteome</keyword>
<gene>
    <name evidence="1" type="ORF">EPUL_005744</name>
</gene>
<proteinExistence type="predicted"/>
<dbReference type="EMBL" id="PEDP01003597">
    <property type="protein sequence ID" value="POS82223.1"/>
    <property type="molecule type" value="Genomic_DNA"/>
</dbReference>
<organism evidence="1 2">
    <name type="scientific">Erysiphe pulchra</name>
    <dbReference type="NCBI Taxonomy" id="225359"/>
    <lineage>
        <taxon>Eukaryota</taxon>
        <taxon>Fungi</taxon>
        <taxon>Dikarya</taxon>
        <taxon>Ascomycota</taxon>
        <taxon>Pezizomycotina</taxon>
        <taxon>Leotiomycetes</taxon>
        <taxon>Erysiphales</taxon>
        <taxon>Erysiphaceae</taxon>
        <taxon>Erysiphe</taxon>
    </lineage>
</organism>
<dbReference type="Proteomes" id="UP000237438">
    <property type="component" value="Unassembled WGS sequence"/>
</dbReference>
<protein>
    <submittedName>
        <fullName evidence="1">Uncharacterized protein</fullName>
    </submittedName>
</protein>
<accession>A0A2S4PJM5</accession>
<sequence>MASRQGLNINAELPRIPKPSDNTWATAATSSTKAISDKRLFLRLLQEHEWHKPFPAGICEVIFKRLIISSSHFMGKIKPVHSGFALSPSSSEAREQILKAGNGLFLSGAKLESPAFIQMEKGQVESTLSCGNCGLTNHNIDKYIAAIKCKNCGGPHCAVSLRYLARPTHSGAPSKEQQKIYRQTGEREYQAVLRARIIEKNVATAESIKIDLTSSQIIEISSSVDHIYATPDEVSTGVAPRL</sequence>
<evidence type="ECO:0000313" key="1">
    <source>
        <dbReference type="EMBL" id="POS82223.1"/>
    </source>
</evidence>
<reference evidence="1 2" key="1">
    <citation type="submission" date="2017-10" db="EMBL/GenBank/DDBJ databases">
        <title>Development of genomic resources for the powdery mildew, Erysiphe pulchra.</title>
        <authorList>
            <person name="Wadl P.A."/>
            <person name="Mack B.M."/>
            <person name="Moore G."/>
            <person name="Beltz S.B."/>
        </authorList>
    </citation>
    <scope>NUCLEOTIDE SEQUENCE [LARGE SCALE GENOMIC DNA]</scope>
    <source>
        <strain evidence="1">Cflorida</strain>
    </source>
</reference>
<dbReference type="AlphaFoldDB" id="A0A2S4PJM5"/>
<evidence type="ECO:0000313" key="2">
    <source>
        <dbReference type="Proteomes" id="UP000237438"/>
    </source>
</evidence>
<comment type="caution">
    <text evidence="1">The sequence shown here is derived from an EMBL/GenBank/DDBJ whole genome shotgun (WGS) entry which is preliminary data.</text>
</comment>